<feature type="domain" description="DDE Tnp4" evidence="3">
    <location>
        <begin position="12"/>
        <end position="88"/>
    </location>
</feature>
<dbReference type="EMBL" id="JABSTU010000011">
    <property type="protein sequence ID" value="KAH8008905.1"/>
    <property type="molecule type" value="Genomic_DNA"/>
</dbReference>
<evidence type="ECO:0000256" key="1">
    <source>
        <dbReference type="ARBA" id="ARBA00001968"/>
    </source>
</evidence>
<reference evidence="4" key="2">
    <citation type="submission" date="2021-09" db="EMBL/GenBank/DDBJ databases">
        <authorList>
            <person name="Jia N."/>
            <person name="Wang J."/>
            <person name="Shi W."/>
            <person name="Du L."/>
            <person name="Sun Y."/>
            <person name="Zhan W."/>
            <person name="Jiang J."/>
            <person name="Wang Q."/>
            <person name="Zhang B."/>
            <person name="Ji P."/>
            <person name="Sakyi L.B."/>
            <person name="Cui X."/>
            <person name="Yuan T."/>
            <person name="Jiang B."/>
            <person name="Yang W."/>
            <person name="Lam T.T.-Y."/>
            <person name="Chang Q."/>
            <person name="Ding S."/>
            <person name="Wang X."/>
            <person name="Zhu J."/>
            <person name="Ruan X."/>
            <person name="Zhao L."/>
            <person name="Wei J."/>
            <person name="Que T."/>
            <person name="Du C."/>
            <person name="Cheng J."/>
            <person name="Dai P."/>
            <person name="Han X."/>
            <person name="Huang E."/>
            <person name="Gao Y."/>
            <person name="Liu J."/>
            <person name="Shao H."/>
            <person name="Ye R."/>
            <person name="Li L."/>
            <person name="Wei W."/>
            <person name="Wang X."/>
            <person name="Wang C."/>
            <person name="Huo Q."/>
            <person name="Li W."/>
            <person name="Guo W."/>
            <person name="Chen H."/>
            <person name="Chen S."/>
            <person name="Zhou L."/>
            <person name="Zhou L."/>
            <person name="Ni X."/>
            <person name="Tian J."/>
            <person name="Zhou Y."/>
            <person name="Sheng Y."/>
            <person name="Liu T."/>
            <person name="Pan Y."/>
            <person name="Xia L."/>
            <person name="Li J."/>
            <person name="Zhao F."/>
            <person name="Cao W."/>
        </authorList>
    </citation>
    <scope>NUCLEOTIDE SEQUENCE</scope>
    <source>
        <strain evidence="4">Rmic-2018</strain>
        <tissue evidence="4">Larvae</tissue>
    </source>
</reference>
<evidence type="ECO:0000256" key="2">
    <source>
        <dbReference type="ARBA" id="ARBA00022723"/>
    </source>
</evidence>
<gene>
    <name evidence="4" type="ORF">HPB51_007561</name>
</gene>
<accession>A0A9J6D4B3</accession>
<dbReference type="AlphaFoldDB" id="A0A9J6D4B3"/>
<comment type="caution">
    <text evidence="4">The sequence shown here is derived from an EMBL/GenBank/DDBJ whole genome shotgun (WGS) entry which is preliminary data.</text>
</comment>
<name>A0A9J6D4B3_RHIMP</name>
<comment type="cofactor">
    <cofactor evidence="1">
        <name>a divalent metal cation</name>
        <dbReference type="ChEBI" id="CHEBI:60240"/>
    </cofactor>
</comment>
<dbReference type="InterPro" id="IPR027806">
    <property type="entry name" value="HARBI1_dom"/>
</dbReference>
<proteinExistence type="predicted"/>
<sequence>MRQSNAARRQPGTYSIVLMAVVDSNLKFVAVDVGAYGRQSDGGTCNNSRFGRALENSLLCLPKPRRLPGDTTIAPHVFVGDEALQLRPDFLRP</sequence>
<dbReference type="Pfam" id="PF13359">
    <property type="entry name" value="DDE_Tnp_4"/>
    <property type="match status" value="1"/>
</dbReference>
<keyword evidence="5" id="KW-1185">Reference proteome</keyword>
<evidence type="ECO:0000313" key="4">
    <source>
        <dbReference type="EMBL" id="KAH8008905.1"/>
    </source>
</evidence>
<protein>
    <recommendedName>
        <fullName evidence="3">DDE Tnp4 domain-containing protein</fullName>
    </recommendedName>
</protein>
<dbReference type="GO" id="GO:0046872">
    <property type="term" value="F:metal ion binding"/>
    <property type="evidence" value="ECO:0007669"/>
    <property type="project" value="UniProtKB-KW"/>
</dbReference>
<evidence type="ECO:0000259" key="3">
    <source>
        <dbReference type="Pfam" id="PF13359"/>
    </source>
</evidence>
<evidence type="ECO:0000313" key="5">
    <source>
        <dbReference type="Proteomes" id="UP000821866"/>
    </source>
</evidence>
<dbReference type="Proteomes" id="UP000821866">
    <property type="component" value="Chromosome 9"/>
</dbReference>
<keyword evidence="2" id="KW-0479">Metal-binding</keyword>
<reference evidence="4" key="1">
    <citation type="journal article" date="2020" name="Cell">
        <title>Large-Scale Comparative Analyses of Tick Genomes Elucidate Their Genetic Diversity and Vector Capacities.</title>
        <authorList>
            <consortium name="Tick Genome and Microbiome Consortium (TIGMIC)"/>
            <person name="Jia N."/>
            <person name="Wang J."/>
            <person name="Shi W."/>
            <person name="Du L."/>
            <person name="Sun Y."/>
            <person name="Zhan W."/>
            <person name="Jiang J.F."/>
            <person name="Wang Q."/>
            <person name="Zhang B."/>
            <person name="Ji P."/>
            <person name="Bell-Sakyi L."/>
            <person name="Cui X.M."/>
            <person name="Yuan T.T."/>
            <person name="Jiang B.G."/>
            <person name="Yang W.F."/>
            <person name="Lam T.T."/>
            <person name="Chang Q.C."/>
            <person name="Ding S.J."/>
            <person name="Wang X.J."/>
            <person name="Zhu J.G."/>
            <person name="Ruan X.D."/>
            <person name="Zhao L."/>
            <person name="Wei J.T."/>
            <person name="Ye R.Z."/>
            <person name="Que T.C."/>
            <person name="Du C.H."/>
            <person name="Zhou Y.H."/>
            <person name="Cheng J.X."/>
            <person name="Dai P.F."/>
            <person name="Guo W.B."/>
            <person name="Han X.H."/>
            <person name="Huang E.J."/>
            <person name="Li L.F."/>
            <person name="Wei W."/>
            <person name="Gao Y.C."/>
            <person name="Liu J.Z."/>
            <person name="Shao H.Z."/>
            <person name="Wang X."/>
            <person name="Wang C.C."/>
            <person name="Yang T.C."/>
            <person name="Huo Q.B."/>
            <person name="Li W."/>
            <person name="Chen H.Y."/>
            <person name="Chen S.E."/>
            <person name="Zhou L.G."/>
            <person name="Ni X.B."/>
            <person name="Tian J.H."/>
            <person name="Sheng Y."/>
            <person name="Liu T."/>
            <person name="Pan Y.S."/>
            <person name="Xia L.Y."/>
            <person name="Li J."/>
            <person name="Zhao F."/>
            <person name="Cao W.C."/>
        </authorList>
    </citation>
    <scope>NUCLEOTIDE SEQUENCE</scope>
    <source>
        <strain evidence="4">Rmic-2018</strain>
    </source>
</reference>
<organism evidence="4 5">
    <name type="scientific">Rhipicephalus microplus</name>
    <name type="common">Cattle tick</name>
    <name type="synonym">Boophilus microplus</name>
    <dbReference type="NCBI Taxonomy" id="6941"/>
    <lineage>
        <taxon>Eukaryota</taxon>
        <taxon>Metazoa</taxon>
        <taxon>Ecdysozoa</taxon>
        <taxon>Arthropoda</taxon>
        <taxon>Chelicerata</taxon>
        <taxon>Arachnida</taxon>
        <taxon>Acari</taxon>
        <taxon>Parasitiformes</taxon>
        <taxon>Ixodida</taxon>
        <taxon>Ixodoidea</taxon>
        <taxon>Ixodidae</taxon>
        <taxon>Rhipicephalinae</taxon>
        <taxon>Rhipicephalus</taxon>
        <taxon>Boophilus</taxon>
    </lineage>
</organism>